<dbReference type="Pfam" id="PF07736">
    <property type="entry name" value="CM_1"/>
    <property type="match status" value="1"/>
</dbReference>
<evidence type="ECO:0000313" key="5">
    <source>
        <dbReference type="Proteomes" id="UP000468766"/>
    </source>
</evidence>
<evidence type="ECO:0000256" key="2">
    <source>
        <dbReference type="PIRSR" id="PIRSR005965-1"/>
    </source>
</evidence>
<dbReference type="PIRSF" id="PIRSF005965">
    <property type="entry name" value="Chor_mut_AroH"/>
    <property type="match status" value="1"/>
</dbReference>
<name>A0A6I0EZ06_9FIRM</name>
<dbReference type="GO" id="GO:0046417">
    <property type="term" value="P:chorismate metabolic process"/>
    <property type="evidence" value="ECO:0007669"/>
    <property type="project" value="TreeGrafter"/>
</dbReference>
<evidence type="ECO:0000313" key="4">
    <source>
        <dbReference type="EMBL" id="KAB2952632.1"/>
    </source>
</evidence>
<dbReference type="UniPathway" id="UPA00120">
    <property type="reaction ID" value="UER00203"/>
</dbReference>
<dbReference type="SUPFAM" id="SSF55298">
    <property type="entry name" value="YjgF-like"/>
    <property type="match status" value="1"/>
</dbReference>
<keyword evidence="5" id="KW-1185">Reference proteome</keyword>
<dbReference type="RefSeq" id="WP_151619909.1">
    <property type="nucleotide sequence ID" value="NZ_WBXO01000005.1"/>
</dbReference>
<evidence type="ECO:0000256" key="1">
    <source>
        <dbReference type="NCBIfam" id="TIGR01796"/>
    </source>
</evidence>
<sequence length="126" mass="14380">MTCYQRGLRGAISVEANTKEAIHEATRKLLTEMMATNEVRTEDIASVLFTATSDLNADFPAYVAREMGWQYVPLLCAKEMDVPGAMERCIRILMHVNTTKKQEEMSHVYLGEARKLRPDLVERENE</sequence>
<organism evidence="4 5">
    <name type="scientific">Heliorestis acidaminivorans</name>
    <dbReference type="NCBI Taxonomy" id="553427"/>
    <lineage>
        <taxon>Bacteria</taxon>
        <taxon>Bacillati</taxon>
        <taxon>Bacillota</taxon>
        <taxon>Clostridia</taxon>
        <taxon>Eubacteriales</taxon>
        <taxon>Heliobacteriaceae</taxon>
        <taxon>Heliorestis</taxon>
    </lineage>
</organism>
<reference evidence="4 5" key="1">
    <citation type="submission" date="2019-10" db="EMBL/GenBank/DDBJ databases">
        <title>Whole-genome sequence of the extremophile Heliorestis acidaminivorans DSM 24790.</title>
        <authorList>
            <person name="Kyndt J.A."/>
            <person name="Meyer T.E."/>
        </authorList>
    </citation>
    <scope>NUCLEOTIDE SEQUENCE [LARGE SCALE GENOMIC DNA]</scope>
    <source>
        <strain evidence="4 5">DSM 24790</strain>
    </source>
</reference>
<protein>
    <recommendedName>
        <fullName evidence="1 3">chorismate mutase</fullName>
        <ecNumber evidence="1 3">5.4.99.5</ecNumber>
    </recommendedName>
</protein>
<feature type="binding site" evidence="2">
    <location>
        <position position="9"/>
    </location>
    <ligand>
        <name>prephenate</name>
        <dbReference type="ChEBI" id="CHEBI:29934"/>
    </ligand>
</feature>
<comment type="catalytic activity">
    <reaction evidence="3">
        <text>chorismate = prephenate</text>
        <dbReference type="Rhea" id="RHEA:13897"/>
        <dbReference type="ChEBI" id="CHEBI:29748"/>
        <dbReference type="ChEBI" id="CHEBI:29934"/>
        <dbReference type="EC" id="5.4.99.5"/>
    </reaction>
</comment>
<proteinExistence type="predicted"/>
<feature type="binding site" evidence="2">
    <location>
        <position position="91"/>
    </location>
    <ligand>
        <name>prephenate</name>
        <dbReference type="ChEBI" id="CHEBI:29934"/>
    </ligand>
</feature>
<dbReference type="InterPro" id="IPR008243">
    <property type="entry name" value="Chorismate_mutase_AroH"/>
</dbReference>
<dbReference type="EMBL" id="WBXO01000005">
    <property type="protein sequence ID" value="KAB2952632.1"/>
    <property type="molecule type" value="Genomic_DNA"/>
</dbReference>
<evidence type="ECO:0000256" key="3">
    <source>
        <dbReference type="PROSITE-ProRule" id="PRU00514"/>
    </source>
</evidence>
<keyword evidence="3 4" id="KW-0413">Isomerase</keyword>
<dbReference type="InterPro" id="IPR035959">
    <property type="entry name" value="RutC-like_sf"/>
</dbReference>
<comment type="caution">
    <text evidence="4">The sequence shown here is derived from an EMBL/GenBank/DDBJ whole genome shotgun (WGS) entry which is preliminary data.</text>
</comment>
<gene>
    <name evidence="4" type="primary">aroH</name>
    <name evidence="4" type="ORF">F9B85_08205</name>
</gene>
<keyword evidence="2 3" id="KW-0057">Aromatic amino acid biosynthesis</keyword>
<dbReference type="AlphaFoldDB" id="A0A6I0EZ06"/>
<dbReference type="PROSITE" id="PS51167">
    <property type="entry name" value="CHORISMATE_MUT_1"/>
    <property type="match status" value="1"/>
</dbReference>
<dbReference type="CDD" id="cd02185">
    <property type="entry name" value="AroH"/>
    <property type="match status" value="1"/>
</dbReference>
<dbReference type="Gene3D" id="3.30.1330.40">
    <property type="entry name" value="RutC-like"/>
    <property type="match status" value="1"/>
</dbReference>
<dbReference type="EC" id="5.4.99.5" evidence="1 3"/>
<dbReference type="OrthoDB" id="9802232at2"/>
<dbReference type="GO" id="GO:0004106">
    <property type="term" value="F:chorismate mutase activity"/>
    <property type="evidence" value="ECO:0007669"/>
    <property type="project" value="UniProtKB-UniRule"/>
</dbReference>
<dbReference type="Proteomes" id="UP000468766">
    <property type="component" value="Unassembled WGS sequence"/>
</dbReference>
<accession>A0A6I0EZ06</accession>
<dbReference type="PANTHER" id="PTHR21164:SF0">
    <property type="entry name" value="CHORISMATE MUTASE AROH"/>
    <property type="match status" value="1"/>
</dbReference>
<dbReference type="PANTHER" id="PTHR21164">
    <property type="entry name" value="CHORISMATE MUTASE"/>
    <property type="match status" value="1"/>
</dbReference>
<feature type="binding site" evidence="2">
    <location>
        <position position="109"/>
    </location>
    <ligand>
        <name>prephenate</name>
        <dbReference type="ChEBI" id="CHEBI:29934"/>
    </ligand>
</feature>
<dbReference type="GO" id="GO:0008652">
    <property type="term" value="P:amino acid biosynthetic process"/>
    <property type="evidence" value="ECO:0007669"/>
    <property type="project" value="UniProtKB-UniRule"/>
</dbReference>
<dbReference type="NCBIfam" id="TIGR01796">
    <property type="entry name" value="CM_mono_aroH"/>
    <property type="match status" value="1"/>
</dbReference>
<keyword evidence="2 3" id="KW-0028">Amino-acid biosynthesis</keyword>
<dbReference type="GO" id="GO:0009073">
    <property type="term" value="P:aromatic amino acid family biosynthetic process"/>
    <property type="evidence" value="ECO:0007669"/>
    <property type="project" value="UniProtKB-UniRule"/>
</dbReference>